<evidence type="ECO:0000256" key="1">
    <source>
        <dbReference type="SAM" id="SignalP"/>
    </source>
</evidence>
<proteinExistence type="predicted"/>
<organism evidence="2 3">
    <name type="scientific">Mortierella alpina</name>
    <name type="common">Oleaginous fungus</name>
    <name type="synonym">Mortierella renispora</name>
    <dbReference type="NCBI Taxonomy" id="64518"/>
    <lineage>
        <taxon>Eukaryota</taxon>
        <taxon>Fungi</taxon>
        <taxon>Fungi incertae sedis</taxon>
        <taxon>Mucoromycota</taxon>
        <taxon>Mortierellomycotina</taxon>
        <taxon>Mortierellomycetes</taxon>
        <taxon>Mortierellales</taxon>
        <taxon>Mortierellaceae</taxon>
        <taxon>Mortierella</taxon>
    </lineage>
</organism>
<accession>A0A9P6IZ89</accession>
<dbReference type="InterPro" id="IPR046350">
    <property type="entry name" value="Cystatin_sf"/>
</dbReference>
<sequence>MKASIAFLAITVISITTATHSTHNCFREYDRKTRPSCQSLYPPDEGGRIQGRYAYQNCSQVPQEVIDVASKAIEDYASKAIKDYLEGHVSEIFSVTGQLVNGLNYGVITSVVTADGDYECKAGVYHGPFSNSRNPSTTLTESGVCCFEPDPADMVRRCHPSDVTLSQTQFSNMIASITCLAITLISITTTARSSQNYRRQEDIDSEKCQSLYLPPVPDYHSKDGDMIIGGHSYQNCSQVPREVIDVAAKAIEDYVEGHVSEIFSITGQVVNGVNYGVIASVATAEGNYECKAGVYYGPFSNTDEPLTTLKKDGVCCFKREAADMERHCLSFEDPQLD</sequence>
<evidence type="ECO:0000313" key="3">
    <source>
        <dbReference type="Proteomes" id="UP000738359"/>
    </source>
</evidence>
<dbReference type="SUPFAM" id="SSF54403">
    <property type="entry name" value="Cystatin/monellin"/>
    <property type="match status" value="2"/>
</dbReference>
<dbReference type="EMBL" id="JAAAHY010000936">
    <property type="protein sequence ID" value="KAF9954966.1"/>
    <property type="molecule type" value="Genomic_DNA"/>
</dbReference>
<keyword evidence="1" id="KW-0732">Signal</keyword>
<reference evidence="2" key="1">
    <citation type="journal article" date="2020" name="Fungal Divers.">
        <title>Resolving the Mortierellaceae phylogeny through synthesis of multi-gene phylogenetics and phylogenomics.</title>
        <authorList>
            <person name="Vandepol N."/>
            <person name="Liber J."/>
            <person name="Desiro A."/>
            <person name="Na H."/>
            <person name="Kennedy M."/>
            <person name="Barry K."/>
            <person name="Grigoriev I.V."/>
            <person name="Miller A.N."/>
            <person name="O'Donnell K."/>
            <person name="Stajich J.E."/>
            <person name="Bonito G."/>
        </authorList>
    </citation>
    <scope>NUCLEOTIDE SEQUENCE</scope>
    <source>
        <strain evidence="2">CK1249</strain>
    </source>
</reference>
<gene>
    <name evidence="2" type="ORF">BGZ70_010398</name>
</gene>
<name>A0A9P6IZ89_MORAP</name>
<comment type="caution">
    <text evidence="2">The sequence shown here is derived from an EMBL/GenBank/DDBJ whole genome shotgun (WGS) entry which is preliminary data.</text>
</comment>
<dbReference type="Gene3D" id="3.10.450.10">
    <property type="match status" value="1"/>
</dbReference>
<dbReference type="OrthoDB" id="10521735at2759"/>
<dbReference type="AlphaFoldDB" id="A0A9P6IZ89"/>
<feature type="signal peptide" evidence="1">
    <location>
        <begin position="1"/>
        <end position="18"/>
    </location>
</feature>
<dbReference type="Proteomes" id="UP000738359">
    <property type="component" value="Unassembled WGS sequence"/>
</dbReference>
<feature type="chain" id="PRO_5040118992" evidence="1">
    <location>
        <begin position="19"/>
        <end position="337"/>
    </location>
</feature>
<keyword evidence="3" id="KW-1185">Reference proteome</keyword>
<evidence type="ECO:0000313" key="2">
    <source>
        <dbReference type="EMBL" id="KAF9954966.1"/>
    </source>
</evidence>
<protein>
    <submittedName>
        <fullName evidence="2">Uncharacterized protein</fullName>
    </submittedName>
</protein>